<dbReference type="OrthoDB" id="408631at2759"/>
<keyword evidence="9" id="KW-1185">Reference proteome</keyword>
<dbReference type="InterPro" id="IPR029058">
    <property type="entry name" value="AB_hydrolase_fold"/>
</dbReference>
<dbReference type="EC" id="3.1.1.-" evidence="6"/>
<keyword evidence="2" id="KW-0719">Serine esterase</keyword>
<evidence type="ECO:0000256" key="5">
    <source>
        <dbReference type="PIRSR" id="PIRSR600997-1"/>
    </source>
</evidence>
<dbReference type="InterPro" id="IPR002018">
    <property type="entry name" value="CarbesteraseB"/>
</dbReference>
<protein>
    <recommendedName>
        <fullName evidence="6">Carboxylic ester hydrolase</fullName>
        <ecNumber evidence="6">3.1.1.-</ecNumber>
    </recommendedName>
</protein>
<organism evidence="8 9">
    <name type="scientific">Fasciolopsis buskii</name>
    <dbReference type="NCBI Taxonomy" id="27845"/>
    <lineage>
        <taxon>Eukaryota</taxon>
        <taxon>Metazoa</taxon>
        <taxon>Spiralia</taxon>
        <taxon>Lophotrochozoa</taxon>
        <taxon>Platyhelminthes</taxon>
        <taxon>Trematoda</taxon>
        <taxon>Digenea</taxon>
        <taxon>Plagiorchiida</taxon>
        <taxon>Echinostomata</taxon>
        <taxon>Echinostomatoidea</taxon>
        <taxon>Fasciolidae</taxon>
        <taxon>Fasciolopsis</taxon>
    </lineage>
</organism>
<evidence type="ECO:0000259" key="7">
    <source>
        <dbReference type="Pfam" id="PF00135"/>
    </source>
</evidence>
<sequence>MLFSTTDLLLLFVLFGAITMTSCSTLAPEITLSHGGKLRGATVKAIFPGQTKSVDHFLGIPFAKPPIKELRFASPEIHEGWKDFLDVVKLPPTCWQYIFSGFDIVNAGARMWVNNTEMSEDCLYLNVWRPSGISNANLPVMVWVYGGGYTTGTSTLEVYNGTYLAAKHDVIVVSMQYRLGAFGFLRINPRGNRFNREPVNSTKLALGNMGLKDQLLALEWVQNEIRNFGGDPNEVTVFGESSGAVSVSALWISPKAKTLFKRAIIQSGSIFARWGLHDLHMANHRAAVFAKACNCPDPLVDPSSSIQCLQKAEPMVLVDKLDAIVNEDAIQRNNTMWKNFFHKLSSTELGAGSFPGWASSSRRYFEVPFGAVIDGDFLPNHPRDLLSSSNHNRESPEIMIGVNENEAIYFILYGLAIDGGIFLKEDGKIVIPESISKAGLREPRDSDGQKADFRWITALEFLDRNYLIPGVASLPAAFYGLPMSLNSKQEYANPSNTKLTGEEIMQRISSLASDADFVCPTLEFAELASRLSGAKIYLYYFKQMSSQLPWPSWVGAMHGYEIPFVFGIPYSSEFTKQFYGFSLMEREFGDKMQQLWVNFAKYGNPNKPVNGQALFNWPLYKSEMDRTKQPDQSDHYILDMNMRPGSRLREKECRFWLHLMGAQQREVTNGASKLLLTRLFHSRKIPLVVHCANCDKSFRQ</sequence>
<dbReference type="GO" id="GO:0006581">
    <property type="term" value="P:acetylcholine catabolic process"/>
    <property type="evidence" value="ECO:0007669"/>
    <property type="project" value="TreeGrafter"/>
</dbReference>
<dbReference type="EMBL" id="LUCM01003379">
    <property type="protein sequence ID" value="KAA0195890.1"/>
    <property type="molecule type" value="Genomic_DNA"/>
</dbReference>
<dbReference type="SUPFAM" id="SSF53474">
    <property type="entry name" value="alpha/beta-Hydrolases"/>
    <property type="match status" value="1"/>
</dbReference>
<dbReference type="PROSITE" id="PS00122">
    <property type="entry name" value="CARBOXYLESTERASE_B_1"/>
    <property type="match status" value="1"/>
</dbReference>
<dbReference type="GO" id="GO:0019695">
    <property type="term" value="P:choline metabolic process"/>
    <property type="evidence" value="ECO:0007669"/>
    <property type="project" value="TreeGrafter"/>
</dbReference>
<dbReference type="PRINTS" id="PR00878">
    <property type="entry name" value="CHOLNESTRASE"/>
</dbReference>
<gene>
    <name evidence="8" type="ORF">FBUS_03417</name>
</gene>
<reference evidence="8" key="1">
    <citation type="submission" date="2019-05" db="EMBL/GenBank/DDBJ databases">
        <title>Annotation for the trematode Fasciolopsis buski.</title>
        <authorList>
            <person name="Choi Y.-J."/>
        </authorList>
    </citation>
    <scope>NUCLEOTIDE SEQUENCE</scope>
    <source>
        <strain evidence="8">HT</strain>
        <tissue evidence="8">Whole worm</tissue>
    </source>
</reference>
<keyword evidence="3 6" id="KW-0378">Hydrolase</keyword>
<dbReference type="GO" id="GO:0003990">
    <property type="term" value="F:acetylcholinesterase activity"/>
    <property type="evidence" value="ECO:0007669"/>
    <property type="project" value="TreeGrafter"/>
</dbReference>
<dbReference type="PROSITE" id="PS00941">
    <property type="entry name" value="CARBOXYLESTERASE_B_2"/>
    <property type="match status" value="1"/>
</dbReference>
<evidence type="ECO:0000313" key="8">
    <source>
        <dbReference type="EMBL" id="KAA0195890.1"/>
    </source>
</evidence>
<dbReference type="GO" id="GO:0005886">
    <property type="term" value="C:plasma membrane"/>
    <property type="evidence" value="ECO:0007669"/>
    <property type="project" value="TreeGrafter"/>
</dbReference>
<feature type="active site" description="Acyl-ester intermediate" evidence="5">
    <location>
        <position position="241"/>
    </location>
</feature>
<dbReference type="InterPro" id="IPR019819">
    <property type="entry name" value="Carboxylesterase_B_CS"/>
</dbReference>
<feature type="active site" description="Charge relay system" evidence="5">
    <location>
        <position position="406"/>
    </location>
</feature>
<evidence type="ECO:0000256" key="4">
    <source>
        <dbReference type="ARBA" id="ARBA00023157"/>
    </source>
</evidence>
<evidence type="ECO:0000256" key="6">
    <source>
        <dbReference type="RuleBase" id="RU361235"/>
    </source>
</evidence>
<dbReference type="PANTHER" id="PTHR43918:SF4">
    <property type="entry name" value="CARBOXYLIC ESTER HYDROLASE"/>
    <property type="match status" value="1"/>
</dbReference>
<feature type="active site" description="Charge relay system" evidence="5">
    <location>
        <position position="558"/>
    </location>
</feature>
<feature type="signal peptide" evidence="6">
    <location>
        <begin position="1"/>
        <end position="23"/>
    </location>
</feature>
<dbReference type="InterPro" id="IPR000997">
    <property type="entry name" value="Cholinesterase"/>
</dbReference>
<comment type="similarity">
    <text evidence="1 6">Belongs to the type-B carboxylesterase/lipase family.</text>
</comment>
<keyword evidence="6" id="KW-0732">Signal</keyword>
<dbReference type="Gene3D" id="3.40.50.1820">
    <property type="entry name" value="alpha/beta hydrolase"/>
    <property type="match status" value="1"/>
</dbReference>
<evidence type="ECO:0000256" key="2">
    <source>
        <dbReference type="ARBA" id="ARBA00022487"/>
    </source>
</evidence>
<proteinExistence type="inferred from homology"/>
<dbReference type="Pfam" id="PF00135">
    <property type="entry name" value="COesterase"/>
    <property type="match status" value="1"/>
</dbReference>
<evidence type="ECO:0000256" key="3">
    <source>
        <dbReference type="ARBA" id="ARBA00022801"/>
    </source>
</evidence>
<evidence type="ECO:0000256" key="1">
    <source>
        <dbReference type="ARBA" id="ARBA00005964"/>
    </source>
</evidence>
<dbReference type="PANTHER" id="PTHR43918">
    <property type="entry name" value="ACETYLCHOLINESTERASE"/>
    <property type="match status" value="1"/>
</dbReference>
<accession>A0A8E0S3F5</accession>
<keyword evidence="4" id="KW-1015">Disulfide bond</keyword>
<dbReference type="AlphaFoldDB" id="A0A8E0S3F5"/>
<dbReference type="Proteomes" id="UP000728185">
    <property type="component" value="Unassembled WGS sequence"/>
</dbReference>
<evidence type="ECO:0000313" key="9">
    <source>
        <dbReference type="Proteomes" id="UP000728185"/>
    </source>
</evidence>
<dbReference type="InterPro" id="IPR050654">
    <property type="entry name" value="AChE-related_enzymes"/>
</dbReference>
<dbReference type="GO" id="GO:0005615">
    <property type="term" value="C:extracellular space"/>
    <property type="evidence" value="ECO:0007669"/>
    <property type="project" value="TreeGrafter"/>
</dbReference>
<comment type="caution">
    <text evidence="8">The sequence shown here is derived from an EMBL/GenBank/DDBJ whole genome shotgun (WGS) entry which is preliminary data.</text>
</comment>
<feature type="domain" description="Carboxylesterase type B" evidence="7">
    <location>
        <begin position="29"/>
        <end position="656"/>
    </location>
</feature>
<dbReference type="InterPro" id="IPR019826">
    <property type="entry name" value="Carboxylesterase_B_AS"/>
</dbReference>
<name>A0A8E0S3F5_9TREM</name>
<feature type="chain" id="PRO_5034669435" description="Carboxylic ester hydrolase" evidence="6">
    <location>
        <begin position="24"/>
        <end position="700"/>
    </location>
</feature>